<name>A0ABX1DYA0_9PROT</name>
<sequence>MSNLARDWPGERISLGELMVALGARGYGVLIVLFSLPNLLPIYIPGLSPIFGVPLLIICAQLAQGMATPRLPQFLTRRSMKRSDLQMIALRALPWLQRVERFVRPRPSFLTSRRAERVIGAYGVWLAAIVIVPFPFTNGPPSLACLIMAIGLMEEDSRTIAAGAAFGVVATCIGLSIIGSVFWALTAGFGWMFGLL</sequence>
<feature type="transmembrane region" description="Helical" evidence="1">
    <location>
        <begin position="42"/>
        <end position="63"/>
    </location>
</feature>
<keyword evidence="1" id="KW-0472">Membrane</keyword>
<keyword evidence="3" id="KW-1185">Reference proteome</keyword>
<dbReference type="Pfam" id="PF06055">
    <property type="entry name" value="ExoD"/>
    <property type="match status" value="1"/>
</dbReference>
<feature type="transmembrane region" description="Helical" evidence="1">
    <location>
        <begin position="160"/>
        <end position="193"/>
    </location>
</feature>
<keyword evidence="1" id="KW-0812">Transmembrane</keyword>
<dbReference type="PIRSF" id="PIRSF033239">
    <property type="entry name" value="ExoD"/>
    <property type="match status" value="1"/>
</dbReference>
<reference evidence="2 3" key="1">
    <citation type="submission" date="2020-03" db="EMBL/GenBank/DDBJ databases">
        <title>Roseomonas selenitidurans sp. nov. isolated from urban soil.</title>
        <authorList>
            <person name="Liu H."/>
        </authorList>
    </citation>
    <scope>NUCLEOTIDE SEQUENCE [LARGE SCALE GENOMIC DNA]</scope>
    <source>
        <strain evidence="2 3">BU-1</strain>
    </source>
</reference>
<feature type="transmembrane region" description="Helical" evidence="1">
    <location>
        <begin position="118"/>
        <end position="136"/>
    </location>
</feature>
<accession>A0ABX1DYA0</accession>
<dbReference type="PANTHER" id="PTHR41795:SF1">
    <property type="entry name" value="EXOPOLYSACCHARIDE SYNTHESIS PROTEIN"/>
    <property type="match status" value="1"/>
</dbReference>
<dbReference type="PANTHER" id="PTHR41795">
    <property type="entry name" value="EXOPOLYSACCHARIDE SYNTHESIS PROTEIN"/>
    <property type="match status" value="1"/>
</dbReference>
<evidence type="ECO:0000256" key="1">
    <source>
        <dbReference type="SAM" id="Phobius"/>
    </source>
</evidence>
<dbReference type="Proteomes" id="UP000787635">
    <property type="component" value="Unassembled WGS sequence"/>
</dbReference>
<organism evidence="2 3">
    <name type="scientific">Falsiroseomonas selenitidurans</name>
    <dbReference type="NCBI Taxonomy" id="2716335"/>
    <lineage>
        <taxon>Bacteria</taxon>
        <taxon>Pseudomonadati</taxon>
        <taxon>Pseudomonadota</taxon>
        <taxon>Alphaproteobacteria</taxon>
        <taxon>Acetobacterales</taxon>
        <taxon>Roseomonadaceae</taxon>
        <taxon>Falsiroseomonas</taxon>
    </lineage>
</organism>
<proteinExistence type="predicted"/>
<comment type="caution">
    <text evidence="2">The sequence shown here is derived from an EMBL/GenBank/DDBJ whole genome shotgun (WGS) entry which is preliminary data.</text>
</comment>
<evidence type="ECO:0000313" key="3">
    <source>
        <dbReference type="Proteomes" id="UP000787635"/>
    </source>
</evidence>
<dbReference type="RefSeq" id="WP_168027468.1">
    <property type="nucleotide sequence ID" value="NZ_JAAVNE010000003.1"/>
</dbReference>
<dbReference type="EMBL" id="JAAVNE010000003">
    <property type="protein sequence ID" value="NKC29841.1"/>
    <property type="molecule type" value="Genomic_DNA"/>
</dbReference>
<evidence type="ECO:0000313" key="2">
    <source>
        <dbReference type="EMBL" id="NKC29841.1"/>
    </source>
</evidence>
<protein>
    <submittedName>
        <fullName evidence="2">Exopolysaccharide biosynthesis protein</fullName>
    </submittedName>
</protein>
<keyword evidence="1" id="KW-1133">Transmembrane helix</keyword>
<gene>
    <name evidence="2" type="ORF">HEQ75_03125</name>
</gene>
<feature type="transmembrane region" description="Helical" evidence="1">
    <location>
        <begin position="12"/>
        <end position="36"/>
    </location>
</feature>
<dbReference type="InterPro" id="IPR010331">
    <property type="entry name" value="ExoD"/>
</dbReference>